<proteinExistence type="predicted"/>
<name>A0A6V7TT12_MELEN</name>
<dbReference type="EMBL" id="CAJEWN010000013">
    <property type="protein sequence ID" value="CAD2133441.1"/>
    <property type="molecule type" value="Genomic_DNA"/>
</dbReference>
<dbReference type="Proteomes" id="UP000580250">
    <property type="component" value="Unassembled WGS sequence"/>
</dbReference>
<gene>
    <name evidence="1" type="ORF">MENT_LOCUS4029</name>
</gene>
<sequence length="181" mass="21848">MEDEVKEGGWKNSENQKIFYEFWNYIKKSYINIIEYEINFVSTYEELIASENSVNHFYEGNIRLLLQEMSVTKEGYKIEKRNYLKAKSKIKRQEMSQSSSDKDYLTYDEIIVNDLIKIFNDLRVQRSNNFEETTDFFKQWIKAEHLNNLIKFLNNDEEFWQLVNNCKLVTYQNITSGRYSS</sequence>
<accession>A0A6V7TT12</accession>
<reference evidence="1 2" key="1">
    <citation type="submission" date="2020-08" db="EMBL/GenBank/DDBJ databases">
        <authorList>
            <person name="Koutsovoulos G."/>
            <person name="Danchin GJ E."/>
        </authorList>
    </citation>
    <scope>NUCLEOTIDE SEQUENCE [LARGE SCALE GENOMIC DNA]</scope>
</reference>
<comment type="caution">
    <text evidence="1">The sequence shown here is derived from an EMBL/GenBank/DDBJ whole genome shotgun (WGS) entry which is preliminary data.</text>
</comment>
<dbReference type="AlphaFoldDB" id="A0A6V7TT12"/>
<protein>
    <submittedName>
        <fullName evidence="1">Uncharacterized protein</fullName>
    </submittedName>
</protein>
<evidence type="ECO:0000313" key="2">
    <source>
        <dbReference type="Proteomes" id="UP000580250"/>
    </source>
</evidence>
<organism evidence="1 2">
    <name type="scientific">Meloidogyne enterolobii</name>
    <name type="common">Root-knot nematode worm</name>
    <name type="synonym">Meloidogyne mayaguensis</name>
    <dbReference type="NCBI Taxonomy" id="390850"/>
    <lineage>
        <taxon>Eukaryota</taxon>
        <taxon>Metazoa</taxon>
        <taxon>Ecdysozoa</taxon>
        <taxon>Nematoda</taxon>
        <taxon>Chromadorea</taxon>
        <taxon>Rhabditida</taxon>
        <taxon>Tylenchina</taxon>
        <taxon>Tylenchomorpha</taxon>
        <taxon>Tylenchoidea</taxon>
        <taxon>Meloidogynidae</taxon>
        <taxon>Meloidogyninae</taxon>
        <taxon>Meloidogyne</taxon>
    </lineage>
</organism>
<evidence type="ECO:0000313" key="1">
    <source>
        <dbReference type="EMBL" id="CAD2133441.1"/>
    </source>
</evidence>